<dbReference type="InterPro" id="IPR000551">
    <property type="entry name" value="MerR-type_HTH_dom"/>
</dbReference>
<proteinExistence type="predicted"/>
<evidence type="ECO:0000259" key="2">
    <source>
        <dbReference type="PROSITE" id="PS50937"/>
    </source>
</evidence>
<keyword evidence="1" id="KW-0238">DNA-binding</keyword>
<dbReference type="EMBL" id="FNDJ01000015">
    <property type="protein sequence ID" value="SDK35295.1"/>
    <property type="molecule type" value="Genomic_DNA"/>
</dbReference>
<feature type="domain" description="HTH merR-type" evidence="2">
    <location>
        <begin position="23"/>
        <end position="92"/>
    </location>
</feature>
<dbReference type="Pfam" id="PF13411">
    <property type="entry name" value="MerR_1"/>
    <property type="match status" value="1"/>
</dbReference>
<organism evidence="3 4">
    <name type="scientific">Nonomuraea jiangxiensis</name>
    <dbReference type="NCBI Taxonomy" id="633440"/>
    <lineage>
        <taxon>Bacteria</taxon>
        <taxon>Bacillati</taxon>
        <taxon>Actinomycetota</taxon>
        <taxon>Actinomycetes</taxon>
        <taxon>Streptosporangiales</taxon>
        <taxon>Streptosporangiaceae</taxon>
        <taxon>Nonomuraea</taxon>
    </lineage>
</organism>
<evidence type="ECO:0000256" key="1">
    <source>
        <dbReference type="ARBA" id="ARBA00023125"/>
    </source>
</evidence>
<dbReference type="InterPro" id="IPR047057">
    <property type="entry name" value="MerR_fam"/>
</dbReference>
<evidence type="ECO:0000313" key="3">
    <source>
        <dbReference type="EMBL" id="SDK35295.1"/>
    </source>
</evidence>
<evidence type="ECO:0000313" key="4">
    <source>
        <dbReference type="Proteomes" id="UP000199202"/>
    </source>
</evidence>
<dbReference type="SUPFAM" id="SSF46955">
    <property type="entry name" value="Putative DNA-binding domain"/>
    <property type="match status" value="1"/>
</dbReference>
<dbReference type="PANTHER" id="PTHR30204:SF93">
    <property type="entry name" value="HTH MERR-TYPE DOMAIN-CONTAINING PROTEIN"/>
    <property type="match status" value="1"/>
</dbReference>
<dbReference type="PROSITE" id="PS50937">
    <property type="entry name" value="HTH_MERR_2"/>
    <property type="match status" value="1"/>
</dbReference>
<dbReference type="InterPro" id="IPR009061">
    <property type="entry name" value="DNA-bd_dom_put_sf"/>
</dbReference>
<sequence length="148" mass="16318">MALSATALDPKVWSTVQSQGMRHVKIGQVAGEAGVSVDTVRFYERRGVLPAAERRPSGYRDFDAAAVERIRLAKGLQELGFTLDEVVDALAAHDAGDATCDSERWRLEAVVERIDARMAELGRVRRAALESLEECRAGHCRFVPRPAR</sequence>
<gene>
    <name evidence="3" type="ORF">SAMN05421869_115176</name>
</gene>
<name>A0A1G9B8V5_9ACTN</name>
<dbReference type="GO" id="GO:0003677">
    <property type="term" value="F:DNA binding"/>
    <property type="evidence" value="ECO:0007669"/>
    <property type="project" value="UniProtKB-KW"/>
</dbReference>
<dbReference type="STRING" id="633440.SAMN05421869_115176"/>
<dbReference type="PRINTS" id="PR00040">
    <property type="entry name" value="HTHMERR"/>
</dbReference>
<reference evidence="3 4" key="1">
    <citation type="submission" date="2016-10" db="EMBL/GenBank/DDBJ databases">
        <authorList>
            <person name="de Groot N.N."/>
        </authorList>
    </citation>
    <scope>NUCLEOTIDE SEQUENCE [LARGE SCALE GENOMIC DNA]</scope>
    <source>
        <strain evidence="3 4">CGMCC 4.6533</strain>
    </source>
</reference>
<dbReference type="GO" id="GO:0003700">
    <property type="term" value="F:DNA-binding transcription factor activity"/>
    <property type="evidence" value="ECO:0007669"/>
    <property type="project" value="InterPro"/>
</dbReference>
<dbReference type="Gene3D" id="1.10.1660.10">
    <property type="match status" value="1"/>
</dbReference>
<protein>
    <submittedName>
        <fullName evidence="3">MerR family transcriptional regulator, mercuric resistance operon regulatory protein/MerR family transcriptional regulator, copper efflux regulator</fullName>
    </submittedName>
</protein>
<accession>A0A1G9B8V5</accession>
<dbReference type="AlphaFoldDB" id="A0A1G9B8V5"/>
<dbReference type="PANTHER" id="PTHR30204">
    <property type="entry name" value="REDOX-CYCLING DRUG-SENSING TRANSCRIPTIONAL ACTIVATOR SOXR"/>
    <property type="match status" value="1"/>
</dbReference>
<keyword evidence="4" id="KW-1185">Reference proteome</keyword>
<dbReference type="SMART" id="SM00422">
    <property type="entry name" value="HTH_MERR"/>
    <property type="match status" value="1"/>
</dbReference>
<dbReference type="Proteomes" id="UP000199202">
    <property type="component" value="Unassembled WGS sequence"/>
</dbReference>
<dbReference type="PROSITE" id="PS00552">
    <property type="entry name" value="HTH_MERR_1"/>
    <property type="match status" value="1"/>
</dbReference>